<dbReference type="InterPro" id="IPR052346">
    <property type="entry name" value="O-mannosyl-transferase_TMTC"/>
</dbReference>
<evidence type="ECO:0000313" key="6">
    <source>
        <dbReference type="Proteomes" id="UP001594351"/>
    </source>
</evidence>
<reference evidence="5 6" key="1">
    <citation type="submission" date="2024-09" db="EMBL/GenBank/DDBJ databases">
        <title>Laminarin stimulates single cell rates of sulfate reduction while oxygen inhibits transcriptomic activity in coastal marine sediment.</title>
        <authorList>
            <person name="Lindsay M."/>
            <person name="Orcutt B."/>
            <person name="Emerson D."/>
            <person name="Stepanauskas R."/>
            <person name="D'Angelo T."/>
        </authorList>
    </citation>
    <scope>NUCLEOTIDE SEQUENCE [LARGE SCALE GENOMIC DNA]</scope>
    <source>
        <strain evidence="5">SAG AM-311-K15</strain>
    </source>
</reference>
<keyword evidence="6" id="KW-1185">Reference proteome</keyword>
<feature type="repeat" description="TPR" evidence="3">
    <location>
        <begin position="565"/>
        <end position="598"/>
    </location>
</feature>
<dbReference type="PROSITE" id="PS50293">
    <property type="entry name" value="TPR_REGION"/>
    <property type="match status" value="5"/>
</dbReference>
<organism evidence="5 6">
    <name type="scientific">candidate division CSSED10-310 bacterium</name>
    <dbReference type="NCBI Taxonomy" id="2855610"/>
    <lineage>
        <taxon>Bacteria</taxon>
        <taxon>Bacteria division CSSED10-310</taxon>
    </lineage>
</organism>
<keyword evidence="4" id="KW-0812">Transmembrane</keyword>
<evidence type="ECO:0000313" key="5">
    <source>
        <dbReference type="EMBL" id="MFC1851517.1"/>
    </source>
</evidence>
<dbReference type="Proteomes" id="UP001594351">
    <property type="component" value="Unassembled WGS sequence"/>
</dbReference>
<keyword evidence="4" id="KW-0472">Membrane</keyword>
<evidence type="ECO:0000256" key="1">
    <source>
        <dbReference type="ARBA" id="ARBA00022737"/>
    </source>
</evidence>
<comment type="caution">
    <text evidence="5">The sequence shown here is derived from an EMBL/GenBank/DDBJ whole genome shotgun (WGS) entry which is preliminary data.</text>
</comment>
<dbReference type="InterPro" id="IPR019734">
    <property type="entry name" value="TPR_rpt"/>
</dbReference>
<feature type="transmembrane region" description="Helical" evidence="4">
    <location>
        <begin position="177"/>
        <end position="204"/>
    </location>
</feature>
<evidence type="ECO:0000256" key="4">
    <source>
        <dbReference type="SAM" id="Phobius"/>
    </source>
</evidence>
<keyword evidence="2 3" id="KW-0802">TPR repeat</keyword>
<evidence type="ECO:0000256" key="3">
    <source>
        <dbReference type="PROSITE-ProRule" id="PRU00339"/>
    </source>
</evidence>
<dbReference type="SMART" id="SM00028">
    <property type="entry name" value="TPR"/>
    <property type="match status" value="8"/>
</dbReference>
<feature type="repeat" description="TPR" evidence="3">
    <location>
        <begin position="464"/>
        <end position="497"/>
    </location>
</feature>
<dbReference type="SUPFAM" id="SSF81901">
    <property type="entry name" value="HCP-like"/>
    <property type="match status" value="1"/>
</dbReference>
<evidence type="ECO:0000256" key="2">
    <source>
        <dbReference type="ARBA" id="ARBA00022803"/>
    </source>
</evidence>
<feature type="transmembrane region" description="Helical" evidence="4">
    <location>
        <begin position="359"/>
        <end position="377"/>
    </location>
</feature>
<feature type="repeat" description="TPR" evidence="3">
    <location>
        <begin position="599"/>
        <end position="632"/>
    </location>
</feature>
<proteinExistence type="predicted"/>
<protein>
    <submittedName>
        <fullName evidence="5">Tetratricopeptide repeat protein</fullName>
    </submittedName>
</protein>
<dbReference type="PANTHER" id="PTHR44227">
    <property type="match status" value="1"/>
</dbReference>
<feature type="transmembrane region" description="Helical" evidence="4">
    <location>
        <begin position="389"/>
        <end position="409"/>
    </location>
</feature>
<dbReference type="EMBL" id="JBHPBY010000196">
    <property type="protein sequence ID" value="MFC1851517.1"/>
    <property type="molecule type" value="Genomic_DNA"/>
</dbReference>
<dbReference type="PANTHER" id="PTHR44227:SF3">
    <property type="entry name" value="PROTEIN O-MANNOSYL-TRANSFERASE TMTC4"/>
    <property type="match status" value="1"/>
</dbReference>
<dbReference type="InterPro" id="IPR011990">
    <property type="entry name" value="TPR-like_helical_dom_sf"/>
</dbReference>
<feature type="transmembrane region" description="Helical" evidence="4">
    <location>
        <begin position="237"/>
        <end position="255"/>
    </location>
</feature>
<keyword evidence="1" id="KW-0677">Repeat</keyword>
<dbReference type="Pfam" id="PF14559">
    <property type="entry name" value="TPR_19"/>
    <property type="match status" value="1"/>
</dbReference>
<sequence length="714" mass="81351">MNVRKRGEEAASRFRDGMMCVLLALTTLALFWPVSHHSFINFDDPLFVFNNPFIQRGLNLESIRWAFTTTYANSWQPLAWISHMLDIQLFGLAVGWHHLTNVFFHIGSTIILFMTFRRITGHYIQSGFISILFAIHPLHVESVAWIAERKDVLSVFLGMLVLWSYGRYAVSPSPFRYLIVLLFFSLGLLSKPMLVTVPCVLLLLDYWPLQRMQFAPPGSHGHGFQISRNLWLLWEKVPFLALALGVGITTFWVKNYTGAMHSLEHTPLLKRLGNALISYLIYIEKMFYPRGLAVFYPIPKTIDSWHLIGAGCILTVIFWVVLVKRTRYPYLIVGWLWFFITLLPVSGIIQVGSQAMADRYTYFSLIGLFIMVTWGFSDLVQKLRLGRTIPLILAVVVLSILIVMTWFQLKHWRTDLSLFEHTLKVTTDNYLAYNKLGVYAYKEGRYDEAIAHYSEAIKIAPGYSDAINNLGAVYFDQGNFSEALKLFRTSLEITPQAKTLHNIASVYIKQGQLKQALGHYLQAIELDPGFKLAYHNLGLVYSSLGENERAISYLEQALRINPYDALVHHTLGILFYREQNYESAINHLAAAAGIEPDNAQTQSKLGAALARLGRNEEALIHLTKALEINPSDVVSLSNKGTILLKQGQLIEAAECYHQVLEIDSSVVEAHFNLSLILIEQGRLEQAEKHLITVLRFRPGMTMAQNLLRKVQRQR</sequence>
<feature type="transmembrane region" description="Helical" evidence="4">
    <location>
        <begin position="94"/>
        <end position="116"/>
    </location>
</feature>
<dbReference type="Pfam" id="PF13432">
    <property type="entry name" value="TPR_16"/>
    <property type="match status" value="1"/>
</dbReference>
<feature type="transmembrane region" description="Helical" evidence="4">
    <location>
        <begin position="152"/>
        <end position="170"/>
    </location>
</feature>
<name>A0ABV6YZ84_UNCC1</name>
<dbReference type="Pfam" id="PF13424">
    <property type="entry name" value="TPR_12"/>
    <property type="match status" value="2"/>
</dbReference>
<feature type="repeat" description="TPR" evidence="3">
    <location>
        <begin position="531"/>
        <end position="564"/>
    </location>
</feature>
<dbReference type="PROSITE" id="PS50005">
    <property type="entry name" value="TPR"/>
    <property type="match status" value="5"/>
</dbReference>
<accession>A0ABV6YZ84</accession>
<feature type="transmembrane region" description="Helical" evidence="4">
    <location>
        <begin position="304"/>
        <end position="323"/>
    </location>
</feature>
<keyword evidence="4" id="KW-1133">Transmembrane helix</keyword>
<feature type="repeat" description="TPR" evidence="3">
    <location>
        <begin position="430"/>
        <end position="463"/>
    </location>
</feature>
<gene>
    <name evidence="5" type="ORF">ACFL27_15075</name>
</gene>
<dbReference type="Gene3D" id="1.25.40.10">
    <property type="entry name" value="Tetratricopeptide repeat domain"/>
    <property type="match status" value="4"/>
</dbReference>
<feature type="transmembrane region" description="Helical" evidence="4">
    <location>
        <begin position="330"/>
        <end position="353"/>
    </location>
</feature>